<evidence type="ECO:0000256" key="2">
    <source>
        <dbReference type="ARBA" id="ARBA00022553"/>
    </source>
</evidence>
<dbReference type="Gene3D" id="3.30.70.330">
    <property type="match status" value="2"/>
</dbReference>
<dbReference type="PANTHER" id="PTHR43570">
    <property type="entry name" value="ALDEHYDE DEHYDROGENASE"/>
    <property type="match status" value="1"/>
</dbReference>
<dbReference type="AlphaFoldDB" id="A0A261Y090"/>
<dbReference type="InterPro" id="IPR016163">
    <property type="entry name" value="Ald_DH_C"/>
</dbReference>
<dbReference type="InterPro" id="IPR016161">
    <property type="entry name" value="Ald_DH/histidinol_DH"/>
</dbReference>
<evidence type="ECO:0000256" key="9">
    <source>
        <dbReference type="SAM" id="MobiDB-lite"/>
    </source>
</evidence>
<dbReference type="Gene3D" id="3.40.605.10">
    <property type="entry name" value="Aldehyde Dehydrogenase, Chain A, domain 1"/>
    <property type="match status" value="1"/>
</dbReference>
<dbReference type="FunFam" id="3.40.309.10:FF:000003">
    <property type="entry name" value="Aldehyde dehydrogenase"/>
    <property type="match status" value="1"/>
</dbReference>
<dbReference type="CDD" id="cd12245">
    <property type="entry name" value="RRM_scw1_like"/>
    <property type="match status" value="1"/>
</dbReference>
<dbReference type="EMBL" id="MVBO01000059">
    <property type="protein sequence ID" value="OZJ03988.1"/>
    <property type="molecule type" value="Genomic_DNA"/>
</dbReference>
<dbReference type="GO" id="GO:0006081">
    <property type="term" value="P:aldehyde metabolic process"/>
    <property type="evidence" value="ECO:0007669"/>
    <property type="project" value="InterPro"/>
</dbReference>
<feature type="region of interest" description="Disordered" evidence="9">
    <location>
        <begin position="927"/>
        <end position="965"/>
    </location>
</feature>
<feature type="active site" evidence="7">
    <location>
        <position position="216"/>
    </location>
</feature>
<comment type="similarity">
    <text evidence="1 8">Belongs to the aldehyde dehydrogenase family.</text>
</comment>
<dbReference type="SMART" id="SM00360">
    <property type="entry name" value="RRM"/>
    <property type="match status" value="2"/>
</dbReference>
<feature type="domain" description="RRM" evidence="10">
    <location>
        <begin position="966"/>
        <end position="1043"/>
    </location>
</feature>
<dbReference type="FunFam" id="3.30.70.330:FF:000089">
    <property type="entry name" value="RNA binding protein"/>
    <property type="match status" value="1"/>
</dbReference>
<dbReference type="OrthoDB" id="440325at2759"/>
<name>A0A261Y090_9FUNG</name>
<dbReference type="PANTHER" id="PTHR43570:SF16">
    <property type="entry name" value="ALDEHYDE DEHYDROGENASE TYPE III, ISOFORM Q"/>
    <property type="match status" value="1"/>
</dbReference>
<dbReference type="InterPro" id="IPR035979">
    <property type="entry name" value="RBD_domain_sf"/>
</dbReference>
<feature type="compositionally biased region" description="Basic and acidic residues" evidence="9">
    <location>
        <begin position="524"/>
        <end position="542"/>
    </location>
</feature>
<dbReference type="Pfam" id="PF00171">
    <property type="entry name" value="Aldedh"/>
    <property type="match status" value="1"/>
</dbReference>
<evidence type="ECO:0000256" key="4">
    <source>
        <dbReference type="ARBA" id="ARBA00023002"/>
    </source>
</evidence>
<feature type="domain" description="RRM" evidence="10">
    <location>
        <begin position="613"/>
        <end position="710"/>
    </location>
</feature>
<dbReference type="InterPro" id="IPR016162">
    <property type="entry name" value="Ald_DH_N"/>
</dbReference>
<feature type="region of interest" description="Disordered" evidence="9">
    <location>
        <begin position="649"/>
        <end position="670"/>
    </location>
</feature>
<keyword evidence="2" id="KW-0597">Phosphoprotein</keyword>
<evidence type="ECO:0000256" key="7">
    <source>
        <dbReference type="PROSITE-ProRule" id="PRU10007"/>
    </source>
</evidence>
<dbReference type="InterPro" id="IPR012394">
    <property type="entry name" value="Aldehyde_DH_NAD(P)"/>
</dbReference>
<gene>
    <name evidence="11" type="ORF">BZG36_04037</name>
</gene>
<dbReference type="FunFam" id="3.40.605.10:FF:000004">
    <property type="entry name" value="Aldehyde dehydrogenase"/>
    <property type="match status" value="1"/>
</dbReference>
<dbReference type="InterPro" id="IPR029510">
    <property type="entry name" value="Ald_DH_CS_GLU"/>
</dbReference>
<dbReference type="GO" id="GO:0003723">
    <property type="term" value="F:RNA binding"/>
    <property type="evidence" value="ECO:0007669"/>
    <property type="project" value="UniProtKB-UniRule"/>
</dbReference>
<evidence type="ECO:0000256" key="6">
    <source>
        <dbReference type="PROSITE-ProRule" id="PRU00176"/>
    </source>
</evidence>
<dbReference type="InterPro" id="IPR000504">
    <property type="entry name" value="RRM_dom"/>
</dbReference>
<evidence type="ECO:0000256" key="8">
    <source>
        <dbReference type="RuleBase" id="RU003345"/>
    </source>
</evidence>
<dbReference type="Gene3D" id="3.40.309.10">
    <property type="entry name" value="Aldehyde Dehydrogenase, Chain A, domain 2"/>
    <property type="match status" value="1"/>
</dbReference>
<dbReference type="PROSITE" id="PS50102">
    <property type="entry name" value="RRM"/>
    <property type="match status" value="2"/>
</dbReference>
<keyword evidence="5" id="KW-0520">NAD</keyword>
<evidence type="ECO:0000313" key="12">
    <source>
        <dbReference type="Proteomes" id="UP000242875"/>
    </source>
</evidence>
<dbReference type="SUPFAM" id="SSF53720">
    <property type="entry name" value="ALDH-like"/>
    <property type="match status" value="1"/>
</dbReference>
<accession>A0A261Y090</accession>
<dbReference type="Proteomes" id="UP000242875">
    <property type="component" value="Unassembled WGS sequence"/>
</dbReference>
<organism evidence="11 12">
    <name type="scientific">Bifiguratus adelaidae</name>
    <dbReference type="NCBI Taxonomy" id="1938954"/>
    <lineage>
        <taxon>Eukaryota</taxon>
        <taxon>Fungi</taxon>
        <taxon>Fungi incertae sedis</taxon>
        <taxon>Mucoromycota</taxon>
        <taxon>Mucoromycotina</taxon>
        <taxon>Endogonomycetes</taxon>
        <taxon>Endogonales</taxon>
        <taxon>Endogonales incertae sedis</taxon>
        <taxon>Bifiguratus</taxon>
    </lineage>
</organism>
<keyword evidence="12" id="KW-1185">Reference proteome</keyword>
<feature type="region of interest" description="Disordered" evidence="9">
    <location>
        <begin position="1042"/>
        <end position="1083"/>
    </location>
</feature>
<feature type="region of interest" description="Disordered" evidence="9">
    <location>
        <begin position="524"/>
        <end position="559"/>
    </location>
</feature>
<feature type="compositionally biased region" description="Polar residues" evidence="9">
    <location>
        <begin position="660"/>
        <end position="669"/>
    </location>
</feature>
<dbReference type="SUPFAM" id="SSF54928">
    <property type="entry name" value="RNA-binding domain, RBD"/>
    <property type="match status" value="2"/>
</dbReference>
<dbReference type="GO" id="GO:0004029">
    <property type="term" value="F:aldehyde dehydrogenase (NAD+) activity"/>
    <property type="evidence" value="ECO:0007669"/>
    <property type="project" value="TreeGrafter"/>
</dbReference>
<dbReference type="CDD" id="cd07087">
    <property type="entry name" value="ALDH_F3-13-14_CALDH-like"/>
    <property type="match status" value="1"/>
</dbReference>
<sequence length="1107" mass="122052">MSGPLEYTSPELIPGIVADLRDTFDSGVTRPIAFRKEQLRRFYDLMTDNEDKLVDALYKDLRKPKLEAVGGDLLPVKEEIVYMIENIDKLSKHVPIKPRYLMHASSKNVIRKEPLGVVLIIGAWNYPVNLALTPVIGALAAGNTPSEVSAHTAALLTELLPRYVDSRAIRIVNGGVEETTALLKERFDHILYTGNGMVGKIIMKAAAEHLTPVTLELGGKSPVIVTPDSDIQLTANRLAWGKFYNCGQTCLAPDYVLMPHNMVEPFTSAFRDSLSRFHGLVPQSSKSYSRIVSPRHFDRVTEYIKSTSGKVVIGGETDKDDLYIAPTVIVNPGLEDKIMQDEIFGPVLPIVGVNDVDEAIKYVNSRDNPLALYIFGKDKKTIQKVLDHTRSGGVVVNDSMIHFLETNLPFGGVGPSGMGAYHGAKSFDTFTHNRSTMIRAQAMESLEGAVKYPPYTDRKIKVFTTLAGSYPWFKKQAELRLAKLGVGAIILLLGYYFKKRRDSRFLRHFFQWFSDLSFIHTMDKAQQEKQKEQQRKQKHQPEKQPQGVQNAQEAQQEQQDADALYKERIELEYAKREESLAWIFQWNAHVTYVLSNPTYMAASGTQVYNEEISTIFVVGFPDDMQEREFQNMFVFAAGFEAATLKVPSKEQDNGNEDLTGVSNGNNPRKQTIGFAKFRTRAEAIEARDMLSGKKVDAEKGSVLKAEMAKKNLHTKRGLSNENGTVHKSANLMMLNPLQQQQPDRQDPRNNSFSQMTSLLHPTANASRQVGQRAGSLSAYDAFYSVPPFGPALPSDLLSPSEYAYDSFNSVDNLKPGTPTASAFGTSVNNNDVFGRGSFDARSNEGLGGLVSSRSNALGNGSIGQSQSAFKAGSFTKSFFDFDDDNSSLSYLSKSTPVHSDRGFNSVLFNSDDLTNIGSRFNSLSISTNNNSNNSQNVANGGNLPSPGLASPGFRPPNPADQNPPCNTLYVGNLPPNTSEEELKQMFSRCVGYKRLSFKNKPNGPMCFVEFEDIGCATQALNDLNGNPLSNSVKGGIRLSFSKNPLGVRQNPNASGNTSSSTPNYNSTSQLGSSPIPMGVQMVSPNGPVTTGAYSYERRESFLFDPQF</sequence>
<dbReference type="PROSITE" id="PS00687">
    <property type="entry name" value="ALDEHYDE_DEHYDR_GLU"/>
    <property type="match status" value="1"/>
</dbReference>
<dbReference type="GO" id="GO:0005737">
    <property type="term" value="C:cytoplasm"/>
    <property type="evidence" value="ECO:0007669"/>
    <property type="project" value="TreeGrafter"/>
</dbReference>
<dbReference type="InterPro" id="IPR012677">
    <property type="entry name" value="Nucleotide-bd_a/b_plait_sf"/>
</dbReference>
<dbReference type="InterPro" id="IPR015590">
    <property type="entry name" value="Aldehyde_DH_dom"/>
</dbReference>
<dbReference type="InterPro" id="IPR016160">
    <property type="entry name" value="Ald_DH_CS_CYS"/>
</dbReference>
<evidence type="ECO:0000256" key="5">
    <source>
        <dbReference type="ARBA" id="ARBA00023027"/>
    </source>
</evidence>
<feature type="compositionally biased region" description="Low complexity" evidence="9">
    <location>
        <begin position="927"/>
        <end position="942"/>
    </location>
</feature>
<reference evidence="11 12" key="1">
    <citation type="journal article" date="2017" name="Mycologia">
        <title>Bifiguratus adelaidae, gen. et sp. nov., a new member of Mucoromycotina in endophytic and soil-dwelling habitats.</title>
        <authorList>
            <person name="Torres-Cruz T.J."/>
            <person name="Billingsley Tobias T.L."/>
            <person name="Almatruk M."/>
            <person name="Hesse C."/>
            <person name="Kuske C.R."/>
            <person name="Desiro A."/>
            <person name="Benucci G.M."/>
            <person name="Bonito G."/>
            <person name="Stajich J.E."/>
            <person name="Dunlap C."/>
            <person name="Arnold A.E."/>
            <person name="Porras-Alfaro A."/>
        </authorList>
    </citation>
    <scope>NUCLEOTIDE SEQUENCE [LARGE SCALE GENOMIC DNA]</scope>
    <source>
        <strain evidence="11 12">AZ0501</strain>
    </source>
</reference>
<feature type="compositionally biased region" description="Low complexity" evidence="9">
    <location>
        <begin position="543"/>
        <end position="559"/>
    </location>
</feature>
<evidence type="ECO:0000259" key="10">
    <source>
        <dbReference type="PROSITE" id="PS50102"/>
    </source>
</evidence>
<evidence type="ECO:0000256" key="1">
    <source>
        <dbReference type="ARBA" id="ARBA00009986"/>
    </source>
</evidence>
<feature type="compositionally biased region" description="Low complexity" evidence="9">
    <location>
        <begin position="1054"/>
        <end position="1068"/>
    </location>
</feature>
<comment type="caution">
    <text evidence="11">The sequence shown here is derived from an EMBL/GenBank/DDBJ whole genome shotgun (WGS) entry which is preliminary data.</text>
</comment>
<keyword evidence="3 6" id="KW-0694">RNA-binding</keyword>
<protein>
    <recommendedName>
        <fullName evidence="10">RRM domain-containing protein</fullName>
    </recommendedName>
</protein>
<dbReference type="PROSITE" id="PS00070">
    <property type="entry name" value="ALDEHYDE_DEHYDR_CYS"/>
    <property type="match status" value="1"/>
</dbReference>
<proteinExistence type="inferred from homology"/>
<evidence type="ECO:0000256" key="3">
    <source>
        <dbReference type="ARBA" id="ARBA00022884"/>
    </source>
</evidence>
<dbReference type="Pfam" id="PF00076">
    <property type="entry name" value="RRM_1"/>
    <property type="match status" value="1"/>
</dbReference>
<keyword evidence="4 8" id="KW-0560">Oxidoreductase</keyword>
<evidence type="ECO:0000313" key="11">
    <source>
        <dbReference type="EMBL" id="OZJ03988.1"/>
    </source>
</evidence>